<keyword evidence="3" id="KW-1003">Cell membrane</keyword>
<evidence type="ECO:0000256" key="6">
    <source>
        <dbReference type="ARBA" id="ARBA00023136"/>
    </source>
</evidence>
<dbReference type="GO" id="GO:0005886">
    <property type="term" value="C:plasma membrane"/>
    <property type="evidence" value="ECO:0007669"/>
    <property type="project" value="UniProtKB-SubCell"/>
</dbReference>
<proteinExistence type="predicted"/>
<reference evidence="9" key="1">
    <citation type="submission" date="2020-05" db="EMBL/GenBank/DDBJ databases">
        <authorList>
            <person name="Chiriac C."/>
            <person name="Salcher M."/>
            <person name="Ghai R."/>
            <person name="Kavagutti S V."/>
        </authorList>
    </citation>
    <scope>NUCLEOTIDE SEQUENCE</scope>
</reference>
<dbReference type="PANTHER" id="PTHR30151">
    <property type="entry name" value="ALKANE SULFONATE ABC TRANSPORTER-RELATED, MEMBRANE SUBUNIT"/>
    <property type="match status" value="1"/>
</dbReference>
<dbReference type="InterPro" id="IPR000515">
    <property type="entry name" value="MetI-like"/>
</dbReference>
<dbReference type="AlphaFoldDB" id="A0A6J6FSI7"/>
<organism evidence="9">
    <name type="scientific">freshwater metagenome</name>
    <dbReference type="NCBI Taxonomy" id="449393"/>
    <lineage>
        <taxon>unclassified sequences</taxon>
        <taxon>metagenomes</taxon>
        <taxon>ecological metagenomes</taxon>
    </lineage>
</organism>
<comment type="subcellular location">
    <subcellularLocation>
        <location evidence="1">Cell membrane</location>
        <topology evidence="1">Multi-pass membrane protein</topology>
    </subcellularLocation>
</comment>
<keyword evidence="5 7" id="KW-1133">Transmembrane helix</keyword>
<dbReference type="PROSITE" id="PS50928">
    <property type="entry name" value="ABC_TM1"/>
    <property type="match status" value="1"/>
</dbReference>
<feature type="transmembrane region" description="Helical" evidence="7">
    <location>
        <begin position="215"/>
        <end position="233"/>
    </location>
</feature>
<evidence type="ECO:0000313" key="9">
    <source>
        <dbReference type="EMBL" id="CAB4591757.1"/>
    </source>
</evidence>
<protein>
    <submittedName>
        <fullName evidence="9">Unannotated protein</fullName>
    </submittedName>
</protein>
<dbReference type="Pfam" id="PF00528">
    <property type="entry name" value="BPD_transp_1"/>
    <property type="match status" value="1"/>
</dbReference>
<evidence type="ECO:0000256" key="2">
    <source>
        <dbReference type="ARBA" id="ARBA00022448"/>
    </source>
</evidence>
<sequence>MSRRLRPVVMFCVAMLLVAVLWEGYKAIGPEKGGEILGFGILPRTNDQVMPHVWSMIGGMFDPAQRTGGDTVLQVVLSGAWYSFRIALVGFAVGVAFGMAIAVVLSRFRLAERAVLPYLVISQTVPLIALAPLVAGWGGKLQIGDWVWPRWMSAALLGAFLAFFPVAVGTLRGLKSANPASLELMDSLAASWWRTLITLRFPSAVPYIVPALKLGGAGAVVGVVVAEISIGLKGGIGRLIIEYSRQATSEPTKVFTSIFGAALLGLTMAAIVAGIDALLMRNRPRETTS</sequence>
<accession>A0A6J6FSI7</accession>
<feature type="transmembrane region" description="Helical" evidence="7">
    <location>
        <begin position="116"/>
        <end position="139"/>
    </location>
</feature>
<dbReference type="InterPro" id="IPR035906">
    <property type="entry name" value="MetI-like_sf"/>
</dbReference>
<evidence type="ECO:0000256" key="3">
    <source>
        <dbReference type="ARBA" id="ARBA00022475"/>
    </source>
</evidence>
<evidence type="ECO:0000256" key="5">
    <source>
        <dbReference type="ARBA" id="ARBA00022989"/>
    </source>
</evidence>
<evidence type="ECO:0000259" key="8">
    <source>
        <dbReference type="PROSITE" id="PS50928"/>
    </source>
</evidence>
<evidence type="ECO:0000256" key="7">
    <source>
        <dbReference type="SAM" id="Phobius"/>
    </source>
</evidence>
<feature type="transmembrane region" description="Helical" evidence="7">
    <location>
        <begin position="254"/>
        <end position="275"/>
    </location>
</feature>
<evidence type="ECO:0000256" key="1">
    <source>
        <dbReference type="ARBA" id="ARBA00004651"/>
    </source>
</evidence>
<keyword evidence="6 7" id="KW-0472">Membrane</keyword>
<keyword evidence="4 7" id="KW-0812">Transmembrane</keyword>
<dbReference type="PANTHER" id="PTHR30151:SF41">
    <property type="entry name" value="ABC TRANSPORTER PERMEASE PROTEIN"/>
    <property type="match status" value="1"/>
</dbReference>
<dbReference type="EMBL" id="CAEZSR010000237">
    <property type="protein sequence ID" value="CAB4591757.1"/>
    <property type="molecule type" value="Genomic_DNA"/>
</dbReference>
<dbReference type="SUPFAM" id="SSF161098">
    <property type="entry name" value="MetI-like"/>
    <property type="match status" value="1"/>
</dbReference>
<feature type="transmembrane region" description="Helical" evidence="7">
    <location>
        <begin position="151"/>
        <end position="171"/>
    </location>
</feature>
<dbReference type="GO" id="GO:0055085">
    <property type="term" value="P:transmembrane transport"/>
    <property type="evidence" value="ECO:0007669"/>
    <property type="project" value="InterPro"/>
</dbReference>
<name>A0A6J6FSI7_9ZZZZ</name>
<dbReference type="CDD" id="cd06261">
    <property type="entry name" value="TM_PBP2"/>
    <property type="match status" value="1"/>
</dbReference>
<feature type="domain" description="ABC transmembrane type-1" evidence="8">
    <location>
        <begin position="80"/>
        <end position="276"/>
    </location>
</feature>
<feature type="transmembrane region" description="Helical" evidence="7">
    <location>
        <begin position="82"/>
        <end position="104"/>
    </location>
</feature>
<dbReference type="Gene3D" id="1.10.3720.10">
    <property type="entry name" value="MetI-like"/>
    <property type="match status" value="1"/>
</dbReference>
<keyword evidence="2" id="KW-0813">Transport</keyword>
<evidence type="ECO:0000256" key="4">
    <source>
        <dbReference type="ARBA" id="ARBA00022692"/>
    </source>
</evidence>
<gene>
    <name evidence="9" type="ORF">UFOPK1493_03783</name>
</gene>